<proteinExistence type="predicted"/>
<evidence type="ECO:0000313" key="2">
    <source>
        <dbReference type="Proteomes" id="UP000887563"/>
    </source>
</evidence>
<protein>
    <submittedName>
        <fullName evidence="3">Uncharacterized protein</fullName>
    </submittedName>
</protein>
<feature type="compositionally biased region" description="Polar residues" evidence="1">
    <location>
        <begin position="10"/>
        <end position="20"/>
    </location>
</feature>
<accession>A0A914L2C8</accession>
<feature type="compositionally biased region" description="Low complexity" evidence="1">
    <location>
        <begin position="153"/>
        <end position="177"/>
    </location>
</feature>
<evidence type="ECO:0000313" key="3">
    <source>
        <dbReference type="WBParaSite" id="Minc3s00235g08242"/>
    </source>
</evidence>
<dbReference type="AlphaFoldDB" id="A0A914L2C8"/>
<feature type="compositionally biased region" description="Polar residues" evidence="1">
    <location>
        <begin position="85"/>
        <end position="96"/>
    </location>
</feature>
<dbReference type="Proteomes" id="UP000887563">
    <property type="component" value="Unplaced"/>
</dbReference>
<evidence type="ECO:0000256" key="1">
    <source>
        <dbReference type="SAM" id="MobiDB-lite"/>
    </source>
</evidence>
<name>A0A914L2C8_MELIC</name>
<reference evidence="3" key="1">
    <citation type="submission" date="2022-11" db="UniProtKB">
        <authorList>
            <consortium name="WormBaseParasite"/>
        </authorList>
    </citation>
    <scope>IDENTIFICATION</scope>
</reference>
<feature type="region of interest" description="Disordered" evidence="1">
    <location>
        <begin position="1"/>
        <end position="45"/>
    </location>
</feature>
<keyword evidence="2" id="KW-1185">Reference proteome</keyword>
<feature type="compositionally biased region" description="Basic and acidic residues" evidence="1">
    <location>
        <begin position="115"/>
        <end position="129"/>
    </location>
</feature>
<feature type="compositionally biased region" description="Basic and acidic residues" evidence="1">
    <location>
        <begin position="68"/>
        <end position="83"/>
    </location>
</feature>
<dbReference type="WBParaSite" id="Minc3s00235g08242">
    <property type="protein sequence ID" value="Minc3s00235g08242"/>
    <property type="gene ID" value="Minc3s00235g08242"/>
</dbReference>
<sequence length="469" mass="54069">MERKPDSGKAQGTMSQQKVTNKTDDSKPKVSQSLPDTKNVSDKSVESLQNLTNTYAASNARAWQSFRAAEKVSSEKAEGKENFDGPSTSSRPSNVQHLLKIASSGTTNVYGDRQNVQEKAVDSNKDKLSQKQSKPSIALDSSSKFQNEKGKKNSVSQSSSSSPFSNSNSSNVSTPSSRDIDESEYIQLKKKAKENIELKDLLAKIFDEDKKFSKVGKKTEEFDYMKKTFEAMLEREFNIKRKLKNFRDFLASQCPYMLDEIKRKSGYNALRYFELLSQHFVLYEYTRNGFEKVKYMPMDLMKKAREYAAKLEINQGCEKLWGGYACCVKRYFAENFFIDVKSHCAISVLHKILIECSRRLLNERLLFKANSNHTSYYGTSELEKLYSSIEQVEEFIQIVGKINPSEVEQKLGNYKVEEKVFLYREKLGWMKIFKWVHSDAIFSYDFEFEYAASKLKEEDYKELKNKNII</sequence>
<feature type="compositionally biased region" description="Polar residues" evidence="1">
    <location>
        <begin position="130"/>
        <end position="145"/>
    </location>
</feature>
<organism evidence="2 3">
    <name type="scientific">Meloidogyne incognita</name>
    <name type="common">Southern root-knot nematode worm</name>
    <name type="synonym">Oxyuris incognita</name>
    <dbReference type="NCBI Taxonomy" id="6306"/>
    <lineage>
        <taxon>Eukaryota</taxon>
        <taxon>Metazoa</taxon>
        <taxon>Ecdysozoa</taxon>
        <taxon>Nematoda</taxon>
        <taxon>Chromadorea</taxon>
        <taxon>Rhabditida</taxon>
        <taxon>Tylenchina</taxon>
        <taxon>Tylenchomorpha</taxon>
        <taxon>Tylenchoidea</taxon>
        <taxon>Meloidogynidae</taxon>
        <taxon>Meloidogyninae</taxon>
        <taxon>Meloidogyne</taxon>
        <taxon>Meloidogyne incognita group</taxon>
    </lineage>
</organism>
<feature type="region of interest" description="Disordered" evidence="1">
    <location>
        <begin position="67"/>
        <end position="181"/>
    </location>
</feature>
<feature type="compositionally biased region" description="Polar residues" evidence="1">
    <location>
        <begin position="29"/>
        <end position="38"/>
    </location>
</feature>